<dbReference type="PANTHER" id="PTHR46060">
    <property type="entry name" value="MARINER MOS1 TRANSPOSASE-LIKE PROTEIN"/>
    <property type="match status" value="1"/>
</dbReference>
<accession>A0A1I7XVB8</accession>
<dbReference type="PANTHER" id="PTHR46060:SF1">
    <property type="entry name" value="MARINER MOS1 TRANSPOSASE-LIKE PROTEIN"/>
    <property type="match status" value="1"/>
</dbReference>
<dbReference type="InterPro" id="IPR001888">
    <property type="entry name" value="Transposase_1"/>
</dbReference>
<dbReference type="Proteomes" id="UP000095283">
    <property type="component" value="Unplaced"/>
</dbReference>
<evidence type="ECO:0000313" key="2">
    <source>
        <dbReference type="WBParaSite" id="Hba_21491"/>
    </source>
</evidence>
<protein>
    <submittedName>
        <fullName evidence="2">WW domain-containing protein</fullName>
    </submittedName>
</protein>
<dbReference type="GO" id="GO:0003676">
    <property type="term" value="F:nucleic acid binding"/>
    <property type="evidence" value="ECO:0007669"/>
    <property type="project" value="InterPro"/>
</dbReference>
<dbReference type="InterPro" id="IPR052709">
    <property type="entry name" value="Transposase-MT_Hybrid"/>
</dbReference>
<organism evidence="1 2">
    <name type="scientific">Heterorhabditis bacteriophora</name>
    <name type="common">Entomopathogenic nematode worm</name>
    <dbReference type="NCBI Taxonomy" id="37862"/>
    <lineage>
        <taxon>Eukaryota</taxon>
        <taxon>Metazoa</taxon>
        <taxon>Ecdysozoa</taxon>
        <taxon>Nematoda</taxon>
        <taxon>Chromadorea</taxon>
        <taxon>Rhabditida</taxon>
        <taxon>Rhabditina</taxon>
        <taxon>Rhabditomorpha</taxon>
        <taxon>Strongyloidea</taxon>
        <taxon>Heterorhabditidae</taxon>
        <taxon>Heterorhabditis</taxon>
    </lineage>
</organism>
<reference evidence="2" key="1">
    <citation type="submission" date="2016-11" db="UniProtKB">
        <authorList>
            <consortium name="WormBaseParasite"/>
        </authorList>
    </citation>
    <scope>IDENTIFICATION</scope>
</reference>
<proteinExistence type="predicted"/>
<dbReference type="AlphaFoldDB" id="A0A1I7XVB8"/>
<dbReference type="Pfam" id="PF01359">
    <property type="entry name" value="Transposase_1"/>
    <property type="match status" value="1"/>
</dbReference>
<dbReference type="Gene3D" id="3.30.420.10">
    <property type="entry name" value="Ribonuclease H-like superfamily/Ribonuclease H"/>
    <property type="match status" value="1"/>
</dbReference>
<dbReference type="WBParaSite" id="Hba_21491">
    <property type="protein sequence ID" value="Hba_21491"/>
    <property type="gene ID" value="Hba_21491"/>
</dbReference>
<dbReference type="InterPro" id="IPR036397">
    <property type="entry name" value="RNaseH_sf"/>
</dbReference>
<sequence>MHLVACQTTQEEFFRKIATGDGKWIVYNNPKRTLSWMNPGQLTPSTAKPNVLLCIWWNMKRVLFCELLQPSEAVTAERYDRQLIDLLDTIE</sequence>
<name>A0A1I7XVB8_HETBA</name>
<evidence type="ECO:0000313" key="1">
    <source>
        <dbReference type="Proteomes" id="UP000095283"/>
    </source>
</evidence>
<keyword evidence="1" id="KW-1185">Reference proteome</keyword>